<feature type="non-terminal residue" evidence="5">
    <location>
        <position position="280"/>
    </location>
</feature>
<dbReference type="InterPro" id="IPR028082">
    <property type="entry name" value="Peripla_BP_I"/>
</dbReference>
<feature type="domain" description="Periplasmic binding protein" evidence="4">
    <location>
        <begin position="45"/>
        <end position="279"/>
    </location>
</feature>
<dbReference type="PANTHER" id="PTHR46847:SF1">
    <property type="entry name" value="D-ALLOSE-BINDING PERIPLASMIC PROTEIN-RELATED"/>
    <property type="match status" value="1"/>
</dbReference>
<dbReference type="InterPro" id="IPR025997">
    <property type="entry name" value="SBP_2_dom"/>
</dbReference>
<comment type="subcellular location">
    <subcellularLocation>
        <location evidence="1">Cell envelope</location>
    </subcellularLocation>
</comment>
<dbReference type="GO" id="GO:0030246">
    <property type="term" value="F:carbohydrate binding"/>
    <property type="evidence" value="ECO:0007669"/>
    <property type="project" value="UniProtKB-ARBA"/>
</dbReference>
<comment type="caution">
    <text evidence="5">The sequence shown here is derived from an EMBL/GenBank/DDBJ whole genome shotgun (WGS) entry which is preliminary data.</text>
</comment>
<evidence type="ECO:0000256" key="2">
    <source>
        <dbReference type="ARBA" id="ARBA00007639"/>
    </source>
</evidence>
<keyword evidence="3" id="KW-0732">Signal</keyword>
<dbReference type="PANTHER" id="PTHR46847">
    <property type="entry name" value="D-ALLOSE-BINDING PERIPLASMIC PROTEIN-RELATED"/>
    <property type="match status" value="1"/>
</dbReference>
<dbReference type="Gene3D" id="3.40.50.2300">
    <property type="match status" value="2"/>
</dbReference>
<dbReference type="CDD" id="cd01536">
    <property type="entry name" value="PBP1_ABC_sugar_binding-like"/>
    <property type="match status" value="1"/>
</dbReference>
<comment type="similarity">
    <text evidence="2">Belongs to the bacterial solute-binding protein 2 family.</text>
</comment>
<reference evidence="5" key="1">
    <citation type="journal article" date="2014" name="Front. Microbiol.">
        <title>High frequency of phylogenetically diverse reductive dehalogenase-homologous genes in deep subseafloor sedimentary metagenomes.</title>
        <authorList>
            <person name="Kawai M."/>
            <person name="Futagami T."/>
            <person name="Toyoda A."/>
            <person name="Takaki Y."/>
            <person name="Nishi S."/>
            <person name="Hori S."/>
            <person name="Arai W."/>
            <person name="Tsubouchi T."/>
            <person name="Morono Y."/>
            <person name="Uchiyama I."/>
            <person name="Ito T."/>
            <person name="Fujiyama A."/>
            <person name="Inagaki F."/>
            <person name="Takami H."/>
        </authorList>
    </citation>
    <scope>NUCLEOTIDE SEQUENCE</scope>
    <source>
        <strain evidence="5">Expedition CK06-06</strain>
    </source>
</reference>
<name>X0T0G9_9ZZZZ</name>
<evidence type="ECO:0000256" key="1">
    <source>
        <dbReference type="ARBA" id="ARBA00004196"/>
    </source>
</evidence>
<evidence type="ECO:0000259" key="4">
    <source>
        <dbReference type="Pfam" id="PF13407"/>
    </source>
</evidence>
<gene>
    <name evidence="5" type="ORF">S01H1_14133</name>
</gene>
<dbReference type="AlphaFoldDB" id="X0T0G9"/>
<dbReference type="GO" id="GO:0030313">
    <property type="term" value="C:cell envelope"/>
    <property type="evidence" value="ECO:0007669"/>
    <property type="project" value="UniProtKB-SubCell"/>
</dbReference>
<organism evidence="5">
    <name type="scientific">marine sediment metagenome</name>
    <dbReference type="NCBI Taxonomy" id="412755"/>
    <lineage>
        <taxon>unclassified sequences</taxon>
        <taxon>metagenomes</taxon>
        <taxon>ecological metagenomes</taxon>
    </lineage>
</organism>
<protein>
    <recommendedName>
        <fullName evidence="4">Periplasmic binding protein domain-containing protein</fullName>
    </recommendedName>
</protein>
<sequence length="280" mass="30074">MVRRMAATGILVLAAAIFLGCSGENGQPPEHPGAARTYTIGFLMTLDHPYWQNMRLGAIDEGKKLGAEVIIMNAKEDPVLQIRQIQELIAKRVDLACVVPMKQEPLVSGIQALNEAKIPVIIVNREVADGCDYVCYTGTDTYEGAVTSAEILMKAIGGKGGIVELHQHLGTGPQLARSQALRDVMKKYPEVNLLGRAPHNGDRGKAIQETQVWLGKFADLKGIYAHGDNFAIAAADACIQAGRRDIAIVGMGGSQEAIEAVKEGKITGTSFQQPEEEGRS</sequence>
<dbReference type="PROSITE" id="PS51257">
    <property type="entry name" value="PROKAR_LIPOPROTEIN"/>
    <property type="match status" value="1"/>
</dbReference>
<evidence type="ECO:0000256" key="3">
    <source>
        <dbReference type="ARBA" id="ARBA00022729"/>
    </source>
</evidence>
<dbReference type="SUPFAM" id="SSF53822">
    <property type="entry name" value="Periplasmic binding protein-like I"/>
    <property type="match status" value="1"/>
</dbReference>
<proteinExistence type="inferred from homology"/>
<dbReference type="Pfam" id="PF13407">
    <property type="entry name" value="Peripla_BP_4"/>
    <property type="match status" value="1"/>
</dbReference>
<accession>X0T0G9</accession>
<evidence type="ECO:0000313" key="5">
    <source>
        <dbReference type="EMBL" id="GAF81667.1"/>
    </source>
</evidence>
<dbReference type="EMBL" id="BARS01007333">
    <property type="protein sequence ID" value="GAF81667.1"/>
    <property type="molecule type" value="Genomic_DNA"/>
</dbReference>